<name>A0ACB9G3J6_CICIN</name>
<dbReference type="EMBL" id="CM042010">
    <property type="protein sequence ID" value="KAI3777975.1"/>
    <property type="molecule type" value="Genomic_DNA"/>
</dbReference>
<accession>A0ACB9G3J6</accession>
<comment type="caution">
    <text evidence="1">The sequence shown here is derived from an EMBL/GenBank/DDBJ whole genome shotgun (WGS) entry which is preliminary data.</text>
</comment>
<evidence type="ECO:0000313" key="2">
    <source>
        <dbReference type="Proteomes" id="UP001055811"/>
    </source>
</evidence>
<proteinExistence type="predicted"/>
<evidence type="ECO:0000313" key="1">
    <source>
        <dbReference type="EMBL" id="KAI3777975.1"/>
    </source>
</evidence>
<dbReference type="Proteomes" id="UP001055811">
    <property type="component" value="Linkage Group LG02"/>
</dbReference>
<keyword evidence="2" id="KW-1185">Reference proteome</keyword>
<sequence length="640" mass="74608">MTDDHMEQSSGEDSDAYDSETEEYEEKSYEELKGGKYQIKLPNEAFTCPFCSNKKKHDYQYKDLLQHATMVGKSNSKKRSKKDKANHLALTKYLQKDISEASGPSQVNNKVDHLADHDDDEMFVWPWKGIVINLPIELTNGRYVGKSGSSLRNDLTARGFNPTRVIPLWNFHGHSGSAVVEFKKDMNGFNNAMSFEKFYEADHHGKKDWKANNDHKSGIYGWVARTDDYISNNIIGEHLRNIADLKTISDVMEEEKHKDIKLVSNLINVIEVKKRQAEDMESKYMETENTLRKLIAEKDMMHQSYNEEIKKIQMSAREHIQRIFNDHEKIKLRLQSEKKELELQCEELQKREAVNENERKKLAEDIEENAVRNSSLRIASLVQKKADESVMKLADDHKREKMKLHEKIIFLEKQLDAKQALELEIEHLKGDLNVMKHISDNDLEVLKKIDDIHNKLKEKEEELDDLENLNQTLVVQERTRNDELQEARKELIEGLNELPKAADIGVKRMGELENKPFLDAMKRHYNETEAEDKASELCKLWEEYLRDPNWHPFKIITLNGKSQQMIDEDDGKLKSLKRELGEEVYKAVTNTLREINEFNPSGSYVVTELWNFTQARKATMKEGVSCLLKMWDAKRPKRIT</sequence>
<reference evidence="2" key="1">
    <citation type="journal article" date="2022" name="Mol. Ecol. Resour.">
        <title>The genomes of chicory, endive, great burdock and yacon provide insights into Asteraceae palaeo-polyploidization history and plant inulin production.</title>
        <authorList>
            <person name="Fan W."/>
            <person name="Wang S."/>
            <person name="Wang H."/>
            <person name="Wang A."/>
            <person name="Jiang F."/>
            <person name="Liu H."/>
            <person name="Zhao H."/>
            <person name="Xu D."/>
            <person name="Zhang Y."/>
        </authorList>
    </citation>
    <scope>NUCLEOTIDE SEQUENCE [LARGE SCALE GENOMIC DNA]</scope>
    <source>
        <strain evidence="2">cv. Punajuju</strain>
    </source>
</reference>
<organism evidence="1 2">
    <name type="scientific">Cichorium intybus</name>
    <name type="common">Chicory</name>
    <dbReference type="NCBI Taxonomy" id="13427"/>
    <lineage>
        <taxon>Eukaryota</taxon>
        <taxon>Viridiplantae</taxon>
        <taxon>Streptophyta</taxon>
        <taxon>Embryophyta</taxon>
        <taxon>Tracheophyta</taxon>
        <taxon>Spermatophyta</taxon>
        <taxon>Magnoliopsida</taxon>
        <taxon>eudicotyledons</taxon>
        <taxon>Gunneridae</taxon>
        <taxon>Pentapetalae</taxon>
        <taxon>asterids</taxon>
        <taxon>campanulids</taxon>
        <taxon>Asterales</taxon>
        <taxon>Asteraceae</taxon>
        <taxon>Cichorioideae</taxon>
        <taxon>Cichorieae</taxon>
        <taxon>Cichoriinae</taxon>
        <taxon>Cichorium</taxon>
    </lineage>
</organism>
<protein>
    <submittedName>
        <fullName evidence="1">Uncharacterized protein</fullName>
    </submittedName>
</protein>
<reference evidence="1 2" key="2">
    <citation type="journal article" date="2022" name="Mol. Ecol. Resour.">
        <title>The genomes of chicory, endive, great burdock and yacon provide insights into Asteraceae paleo-polyploidization history and plant inulin production.</title>
        <authorList>
            <person name="Fan W."/>
            <person name="Wang S."/>
            <person name="Wang H."/>
            <person name="Wang A."/>
            <person name="Jiang F."/>
            <person name="Liu H."/>
            <person name="Zhao H."/>
            <person name="Xu D."/>
            <person name="Zhang Y."/>
        </authorList>
    </citation>
    <scope>NUCLEOTIDE SEQUENCE [LARGE SCALE GENOMIC DNA]</scope>
    <source>
        <strain evidence="2">cv. Punajuju</strain>
        <tissue evidence="1">Leaves</tissue>
    </source>
</reference>
<gene>
    <name evidence="1" type="ORF">L2E82_06895</name>
</gene>